<evidence type="ECO:0000256" key="1">
    <source>
        <dbReference type="SAM" id="MobiDB-lite"/>
    </source>
</evidence>
<evidence type="ECO:0000313" key="3">
    <source>
        <dbReference type="Proteomes" id="UP001055172"/>
    </source>
</evidence>
<keyword evidence="3" id="KW-1185">Reference proteome</keyword>
<reference evidence="2 3" key="1">
    <citation type="submission" date="2021-07" db="EMBL/GenBank/DDBJ databases">
        <title>Genome data of Colletotrichum spaethianum.</title>
        <authorList>
            <person name="Utami Y.D."/>
            <person name="Hiruma K."/>
        </authorList>
    </citation>
    <scope>NUCLEOTIDE SEQUENCE [LARGE SCALE GENOMIC DNA]</scope>
    <source>
        <strain evidence="2 3">MAFF 242679</strain>
    </source>
</reference>
<dbReference type="AlphaFoldDB" id="A0AA37LPN4"/>
<dbReference type="EMBL" id="BPPX01000005">
    <property type="protein sequence ID" value="GJC80545.1"/>
    <property type="molecule type" value="Genomic_DNA"/>
</dbReference>
<feature type="compositionally biased region" description="Basic and acidic residues" evidence="1">
    <location>
        <begin position="44"/>
        <end position="53"/>
    </location>
</feature>
<proteinExistence type="predicted"/>
<feature type="compositionally biased region" description="Acidic residues" evidence="1">
    <location>
        <begin position="66"/>
        <end position="80"/>
    </location>
</feature>
<feature type="region of interest" description="Disordered" evidence="1">
    <location>
        <begin position="44"/>
        <end position="80"/>
    </location>
</feature>
<dbReference type="Proteomes" id="UP001055172">
    <property type="component" value="Unassembled WGS sequence"/>
</dbReference>
<gene>
    <name evidence="2" type="ORF">ColLi_03383</name>
</gene>
<organism evidence="2 3">
    <name type="scientific">Colletotrichum liriopes</name>
    <dbReference type="NCBI Taxonomy" id="708192"/>
    <lineage>
        <taxon>Eukaryota</taxon>
        <taxon>Fungi</taxon>
        <taxon>Dikarya</taxon>
        <taxon>Ascomycota</taxon>
        <taxon>Pezizomycotina</taxon>
        <taxon>Sordariomycetes</taxon>
        <taxon>Hypocreomycetidae</taxon>
        <taxon>Glomerellales</taxon>
        <taxon>Glomerellaceae</taxon>
        <taxon>Colletotrichum</taxon>
        <taxon>Colletotrichum spaethianum species complex</taxon>
    </lineage>
</organism>
<sequence length="80" mass="8609">MLDVDDEKAVAFARKLAGIVEPLKRSPVKTVRAKVAQAVEDERLPWTESKADGADEETAAPAAEGAVDEDDDEWGGIDDK</sequence>
<evidence type="ECO:0000313" key="2">
    <source>
        <dbReference type="EMBL" id="GJC80545.1"/>
    </source>
</evidence>
<protein>
    <submittedName>
        <fullName evidence="2">Uncharacterized protein</fullName>
    </submittedName>
</protein>
<name>A0AA37LPN4_9PEZI</name>
<comment type="caution">
    <text evidence="2">The sequence shown here is derived from an EMBL/GenBank/DDBJ whole genome shotgun (WGS) entry which is preliminary data.</text>
</comment>
<accession>A0AA37LPN4</accession>